<dbReference type="OrthoDB" id="1750221at2759"/>
<gene>
    <name evidence="1" type="ORF">EPI10_010703</name>
</gene>
<evidence type="ECO:0000313" key="2">
    <source>
        <dbReference type="Proteomes" id="UP000325315"/>
    </source>
</evidence>
<name>A0A5B6W651_9ROSI</name>
<dbReference type="EMBL" id="SMMG02000004">
    <property type="protein sequence ID" value="KAA3476755.1"/>
    <property type="molecule type" value="Genomic_DNA"/>
</dbReference>
<evidence type="ECO:0000313" key="1">
    <source>
        <dbReference type="EMBL" id="KAA3476755.1"/>
    </source>
</evidence>
<comment type="caution">
    <text evidence="1">The sequence shown here is derived from an EMBL/GenBank/DDBJ whole genome shotgun (WGS) entry which is preliminary data.</text>
</comment>
<keyword evidence="2" id="KW-1185">Reference proteome</keyword>
<reference evidence="2" key="1">
    <citation type="journal article" date="2019" name="Plant Biotechnol. J.">
        <title>Genome sequencing of the Australian wild diploid species Gossypium australe highlights disease resistance and delayed gland morphogenesis.</title>
        <authorList>
            <person name="Cai Y."/>
            <person name="Cai X."/>
            <person name="Wang Q."/>
            <person name="Wang P."/>
            <person name="Zhang Y."/>
            <person name="Cai C."/>
            <person name="Xu Y."/>
            <person name="Wang K."/>
            <person name="Zhou Z."/>
            <person name="Wang C."/>
            <person name="Geng S."/>
            <person name="Li B."/>
            <person name="Dong Q."/>
            <person name="Hou Y."/>
            <person name="Wang H."/>
            <person name="Ai P."/>
            <person name="Liu Z."/>
            <person name="Yi F."/>
            <person name="Sun M."/>
            <person name="An G."/>
            <person name="Cheng J."/>
            <person name="Zhang Y."/>
            <person name="Shi Q."/>
            <person name="Xie Y."/>
            <person name="Shi X."/>
            <person name="Chang Y."/>
            <person name="Huang F."/>
            <person name="Chen Y."/>
            <person name="Hong S."/>
            <person name="Mi L."/>
            <person name="Sun Q."/>
            <person name="Zhang L."/>
            <person name="Zhou B."/>
            <person name="Peng R."/>
            <person name="Zhang X."/>
            <person name="Liu F."/>
        </authorList>
    </citation>
    <scope>NUCLEOTIDE SEQUENCE [LARGE SCALE GENOMIC DNA]</scope>
    <source>
        <strain evidence="2">cv. PA1801</strain>
    </source>
</reference>
<sequence>MVFFMETKIDEKRMEKIKRRCGFVNGINVGAEGSRGGICLAWKEELQVRLKTFSPNNIDVLIKEESVNEEWRFTGSPLASEWGF</sequence>
<proteinExistence type="predicted"/>
<dbReference type="Proteomes" id="UP000325315">
    <property type="component" value="Unassembled WGS sequence"/>
</dbReference>
<accession>A0A5B6W651</accession>
<dbReference type="AlphaFoldDB" id="A0A5B6W651"/>
<protein>
    <submittedName>
        <fullName evidence="1">BEACH domain-containing lvsC</fullName>
    </submittedName>
</protein>
<organism evidence="1 2">
    <name type="scientific">Gossypium australe</name>
    <dbReference type="NCBI Taxonomy" id="47621"/>
    <lineage>
        <taxon>Eukaryota</taxon>
        <taxon>Viridiplantae</taxon>
        <taxon>Streptophyta</taxon>
        <taxon>Embryophyta</taxon>
        <taxon>Tracheophyta</taxon>
        <taxon>Spermatophyta</taxon>
        <taxon>Magnoliopsida</taxon>
        <taxon>eudicotyledons</taxon>
        <taxon>Gunneridae</taxon>
        <taxon>Pentapetalae</taxon>
        <taxon>rosids</taxon>
        <taxon>malvids</taxon>
        <taxon>Malvales</taxon>
        <taxon>Malvaceae</taxon>
        <taxon>Malvoideae</taxon>
        <taxon>Gossypium</taxon>
    </lineage>
</organism>